<gene>
    <name evidence="2" type="ORF">EV681_1702</name>
</gene>
<feature type="transmembrane region" description="Helical" evidence="1">
    <location>
        <begin position="358"/>
        <end position="378"/>
    </location>
</feature>
<dbReference type="PANTHER" id="PTHR32063:SF77">
    <property type="entry name" value="ACR FAMILY TRANSPORT PROTEIN"/>
    <property type="match status" value="1"/>
</dbReference>
<name>A0A4Q7VU26_9BURK</name>
<proteinExistence type="predicted"/>
<dbReference type="Gene3D" id="3.30.70.1320">
    <property type="entry name" value="Multidrug efflux transporter AcrB pore domain like"/>
    <property type="match status" value="1"/>
</dbReference>
<dbReference type="PRINTS" id="PR00702">
    <property type="entry name" value="ACRIFLAVINRP"/>
</dbReference>
<keyword evidence="3" id="KW-1185">Reference proteome</keyword>
<reference evidence="2 3" key="1">
    <citation type="submission" date="2019-02" db="EMBL/GenBank/DDBJ databases">
        <title>Genomic Encyclopedia of Type Strains, Phase IV (KMG-IV): sequencing the most valuable type-strain genomes for metagenomic binning, comparative biology and taxonomic classification.</title>
        <authorList>
            <person name="Goeker M."/>
        </authorList>
    </citation>
    <scope>NUCLEOTIDE SEQUENCE [LARGE SCALE GENOMIC DNA]</scope>
    <source>
        <strain evidence="2 3">DSM 23814</strain>
    </source>
</reference>
<feature type="transmembrane region" description="Helical" evidence="1">
    <location>
        <begin position="897"/>
        <end position="923"/>
    </location>
</feature>
<feature type="transmembrane region" description="Helical" evidence="1">
    <location>
        <begin position="973"/>
        <end position="998"/>
    </location>
</feature>
<accession>A0A4Q7VU26</accession>
<feature type="transmembrane region" description="Helical" evidence="1">
    <location>
        <begin position="944"/>
        <end position="967"/>
    </location>
</feature>
<feature type="transmembrane region" description="Helical" evidence="1">
    <location>
        <begin position="384"/>
        <end position="403"/>
    </location>
</feature>
<evidence type="ECO:0000313" key="3">
    <source>
        <dbReference type="Proteomes" id="UP000293398"/>
    </source>
</evidence>
<dbReference type="Pfam" id="PF00873">
    <property type="entry name" value="ACR_tran"/>
    <property type="match status" value="1"/>
</dbReference>
<keyword evidence="1" id="KW-0472">Membrane</keyword>
<dbReference type="InterPro" id="IPR027463">
    <property type="entry name" value="AcrB_DN_DC_subdom"/>
</dbReference>
<dbReference type="InterPro" id="IPR001036">
    <property type="entry name" value="Acrflvin-R"/>
</dbReference>
<feature type="transmembrane region" description="Helical" evidence="1">
    <location>
        <begin position="461"/>
        <end position="480"/>
    </location>
</feature>
<feature type="transmembrane region" description="Helical" evidence="1">
    <location>
        <begin position="333"/>
        <end position="351"/>
    </location>
</feature>
<dbReference type="GO" id="GO:0042910">
    <property type="term" value="F:xenobiotic transmembrane transporter activity"/>
    <property type="evidence" value="ECO:0007669"/>
    <property type="project" value="TreeGrafter"/>
</dbReference>
<dbReference type="GO" id="GO:0005886">
    <property type="term" value="C:plasma membrane"/>
    <property type="evidence" value="ECO:0007669"/>
    <property type="project" value="TreeGrafter"/>
</dbReference>
<dbReference type="EMBL" id="SHKO01000001">
    <property type="protein sequence ID" value="RZT99904.1"/>
    <property type="molecule type" value="Genomic_DNA"/>
</dbReference>
<evidence type="ECO:0000313" key="2">
    <source>
        <dbReference type="EMBL" id="RZT99904.1"/>
    </source>
</evidence>
<dbReference type="SUPFAM" id="SSF82866">
    <property type="entry name" value="Multidrug efflux transporter AcrB transmembrane domain"/>
    <property type="match status" value="2"/>
</dbReference>
<dbReference type="Gene3D" id="3.30.2090.10">
    <property type="entry name" value="Multidrug efflux transporter AcrB TolC docking domain, DN and DC subdomains"/>
    <property type="match status" value="2"/>
</dbReference>
<dbReference type="PANTHER" id="PTHR32063">
    <property type="match status" value="1"/>
</dbReference>
<comment type="caution">
    <text evidence="2">The sequence shown here is derived from an EMBL/GenBank/DDBJ whole genome shotgun (WGS) entry which is preliminary data.</text>
</comment>
<protein>
    <submittedName>
        <fullName evidence="2">Multidrug efflux pump subunit AcrB</fullName>
    </submittedName>
</protein>
<sequence>MNFSAWSIRNPVPAILLFVMLTVAGLFAFRAAKIQNFPDVDLPMITVMASLPGTAPAQMETEVARKLENAMATMKGLRHLHTTVQDGTATVSAEFRLEKPPQEALDDTRAAVARVRADLPAALRDPIISKIEFKNDPILTYTVASPRMDDEALSWFVDDKITRRLLAVPGVGAVTRVGGVSREVRVELDPDRLLALRLSAADVSRLLVQMQREAPGGRARLGSSEQTVRMVVTAPSAAALAAIAIPLPDGHVVRLDQVATVTDALAEQRSGAFLNGKPVVGFEILRTTGAGDIDVANGVRQALAVLKTEQPDIEITEAFNAVDQVLENFEGSMSLLIEGALLAVLVVWIFLRDLRATFVAAVALPLSIIPTFLFMHWMGFTLNLITLLSLSLVVGILVDDAIVEIENIMRHLEQGKEPLVAAREAADELGLAVIATTFALIAVFLPTAFMKGLVGKFFVQFGWTASIAVFFSLIVARLLTPMMAAYLLKKPPRPHAEPFWMPAYLKAARWAFTHKRATLTILAVFGIASCMPLVAGAIKSDFMPPQDLSRTQISVELPPGSTFEQTRAIAEQVRAAVTAHPHVTMVYTAVGAGSAGGNSIGGVAEARTANLTLNLTPRKERPGLSQQHIERELYTRLQDVAGARVKVAANVVYTLVLSGEDRDLLAQHAATVEQELRSLAGIGQVTSSSSLQRPELIVRPDTARAADLGVTTVAIAETVRVATLGDYDQFLPKLNLSQRQVPIVVRLPEDAARNLELLRQLTVPGARGPVPLRDVAEVEIASGPAQINRLDRLRNVNFVIELNGQALGDVQQRAAALPSLSHLPPGLVKYDIGEAETSNELGQGFLLAMGTGVACIYIVLVLLFHAWLQPVTILGALLLSIPGAILALFVTGTNLSMPAMIGMIMLMGIATKNSILLVEYAIVAQRDHGMSRLDALLDACHKRARPIVMTTLAMGAGMLPIALGFGADPSFRAPMAIVVIGGLITSTFLSLLVIPVLYEVVDDLVQRCTPKRWQTPAKLEFLTVPKDELPRE</sequence>
<feature type="transmembrane region" description="Helical" evidence="1">
    <location>
        <begin position="519"/>
        <end position="538"/>
    </location>
</feature>
<dbReference type="RefSeq" id="WP_130303714.1">
    <property type="nucleotide sequence ID" value="NZ_SHKO01000001.1"/>
</dbReference>
<dbReference type="SUPFAM" id="SSF82714">
    <property type="entry name" value="Multidrug efflux transporter AcrB TolC docking domain, DN and DC subdomains"/>
    <property type="match status" value="2"/>
</dbReference>
<keyword evidence="1" id="KW-1133">Transmembrane helix</keyword>
<dbReference type="Gene3D" id="1.20.1640.10">
    <property type="entry name" value="Multidrug efflux transporter AcrB transmembrane domain"/>
    <property type="match status" value="2"/>
</dbReference>
<organism evidence="2 3">
    <name type="scientific">Advenella incenata</name>
    <dbReference type="NCBI Taxonomy" id="267800"/>
    <lineage>
        <taxon>Bacteria</taxon>
        <taxon>Pseudomonadati</taxon>
        <taxon>Pseudomonadota</taxon>
        <taxon>Betaproteobacteria</taxon>
        <taxon>Burkholderiales</taxon>
        <taxon>Alcaligenaceae</taxon>
    </lineage>
</organism>
<keyword evidence="1" id="KW-0812">Transmembrane</keyword>
<dbReference type="Gene3D" id="3.30.70.1440">
    <property type="entry name" value="Multidrug efflux transporter AcrB pore domain"/>
    <property type="match status" value="1"/>
</dbReference>
<dbReference type="SUPFAM" id="SSF82693">
    <property type="entry name" value="Multidrug efflux transporter AcrB pore domain, PN1, PN2, PC1 and PC2 subdomains"/>
    <property type="match status" value="3"/>
</dbReference>
<evidence type="ECO:0000256" key="1">
    <source>
        <dbReference type="SAM" id="Phobius"/>
    </source>
</evidence>
<feature type="transmembrane region" description="Helical" evidence="1">
    <location>
        <begin position="871"/>
        <end position="891"/>
    </location>
</feature>
<feature type="transmembrane region" description="Helical" evidence="1">
    <location>
        <begin position="429"/>
        <end position="449"/>
    </location>
</feature>
<feature type="transmembrane region" description="Helical" evidence="1">
    <location>
        <begin position="845"/>
        <end position="864"/>
    </location>
</feature>
<feature type="transmembrane region" description="Helical" evidence="1">
    <location>
        <begin position="12"/>
        <end position="29"/>
    </location>
</feature>
<dbReference type="OrthoDB" id="9042683at2"/>
<dbReference type="AlphaFoldDB" id="A0A4Q7VU26"/>
<dbReference type="Proteomes" id="UP000293398">
    <property type="component" value="Unassembled WGS sequence"/>
</dbReference>
<dbReference type="Gene3D" id="3.30.70.1430">
    <property type="entry name" value="Multidrug efflux transporter AcrB pore domain"/>
    <property type="match status" value="2"/>
</dbReference>